<feature type="transmembrane region" description="Helical" evidence="1">
    <location>
        <begin position="34"/>
        <end position="53"/>
    </location>
</feature>
<dbReference type="AlphaFoldDB" id="A0A318U3H6"/>
<sequence>MRNKRKQYPPSPKAAVLAVSASSMAPAPQLWLSVLLPLLWLGGVAIAALPHALP</sequence>
<gene>
    <name evidence="2" type="ORF">C8J30_101533</name>
</gene>
<evidence type="ECO:0000313" key="2">
    <source>
        <dbReference type="EMBL" id="PYF13147.1"/>
    </source>
</evidence>
<protein>
    <submittedName>
        <fullName evidence="2">Uncharacterized protein</fullName>
    </submittedName>
</protein>
<name>A0A318U3H6_9RHOB</name>
<keyword evidence="1" id="KW-0472">Membrane</keyword>
<keyword evidence="1" id="KW-1133">Transmembrane helix</keyword>
<evidence type="ECO:0000256" key="1">
    <source>
        <dbReference type="SAM" id="Phobius"/>
    </source>
</evidence>
<evidence type="ECO:0000313" key="3">
    <source>
        <dbReference type="Proteomes" id="UP000247727"/>
    </source>
</evidence>
<dbReference type="EMBL" id="QJTK01000001">
    <property type="protein sequence ID" value="PYF13147.1"/>
    <property type="molecule type" value="Genomic_DNA"/>
</dbReference>
<comment type="caution">
    <text evidence="2">The sequence shown here is derived from an EMBL/GenBank/DDBJ whole genome shotgun (WGS) entry which is preliminary data.</text>
</comment>
<proteinExistence type="predicted"/>
<reference evidence="2 3" key="1">
    <citation type="submission" date="2018-06" db="EMBL/GenBank/DDBJ databases">
        <title>Genomic Encyclopedia of Type Strains, Phase III (KMG-III): the genomes of soil and plant-associated and newly described type strains.</title>
        <authorList>
            <person name="Whitman W."/>
        </authorList>
    </citation>
    <scope>NUCLEOTIDE SEQUENCE [LARGE SCALE GENOMIC DNA]</scope>
    <source>
        <strain evidence="2 3">JA737</strain>
    </source>
</reference>
<accession>A0A318U3H6</accession>
<keyword evidence="3" id="KW-1185">Reference proteome</keyword>
<keyword evidence="1" id="KW-0812">Transmembrane</keyword>
<dbReference type="Proteomes" id="UP000247727">
    <property type="component" value="Unassembled WGS sequence"/>
</dbReference>
<organism evidence="2 3">
    <name type="scientific">Rhodobacter viridis</name>
    <dbReference type="NCBI Taxonomy" id="1054202"/>
    <lineage>
        <taxon>Bacteria</taxon>
        <taxon>Pseudomonadati</taxon>
        <taxon>Pseudomonadota</taxon>
        <taxon>Alphaproteobacteria</taxon>
        <taxon>Rhodobacterales</taxon>
        <taxon>Rhodobacter group</taxon>
        <taxon>Rhodobacter</taxon>
    </lineage>
</organism>